<accession>A0A7J8Q236</accession>
<name>A0A7J8Q236_GOSRA</name>
<organism evidence="1 2">
    <name type="scientific">Gossypium raimondii</name>
    <name type="common">Peruvian cotton</name>
    <name type="synonym">Gossypium klotzschianum subsp. raimondii</name>
    <dbReference type="NCBI Taxonomy" id="29730"/>
    <lineage>
        <taxon>Eukaryota</taxon>
        <taxon>Viridiplantae</taxon>
        <taxon>Streptophyta</taxon>
        <taxon>Embryophyta</taxon>
        <taxon>Tracheophyta</taxon>
        <taxon>Spermatophyta</taxon>
        <taxon>Magnoliopsida</taxon>
        <taxon>eudicotyledons</taxon>
        <taxon>Gunneridae</taxon>
        <taxon>Pentapetalae</taxon>
        <taxon>rosids</taxon>
        <taxon>malvids</taxon>
        <taxon>Malvales</taxon>
        <taxon>Malvaceae</taxon>
        <taxon>Malvoideae</taxon>
        <taxon>Gossypium</taxon>
    </lineage>
</organism>
<comment type="caution">
    <text evidence="1">The sequence shown here is derived from an EMBL/GenBank/DDBJ whole genome shotgun (WGS) entry which is preliminary data.</text>
</comment>
<gene>
    <name evidence="1" type="ORF">Gorai_012432</name>
</gene>
<dbReference type="EMBL" id="JABEZZ010000009">
    <property type="protein sequence ID" value="MBA0595565.1"/>
    <property type="molecule type" value="Genomic_DNA"/>
</dbReference>
<protein>
    <submittedName>
        <fullName evidence="1">Uncharacterized protein</fullName>
    </submittedName>
</protein>
<dbReference type="PANTHER" id="PTHR33181:SF4">
    <property type="entry name" value="OVULE PROTEIN"/>
    <property type="match status" value="1"/>
</dbReference>
<sequence>MSNGMRRVWTGLATRLGVRKSGKSQLSTVLILTRRQFDDFSKAEIKKGLLFSLPYLLGEGTGLLKLQKEVSSCEYGDVHVMWELLRRSEIEMGESPKRCKKRRLRKCFQWRRSPFHRRCFS</sequence>
<evidence type="ECO:0000313" key="2">
    <source>
        <dbReference type="Proteomes" id="UP000593578"/>
    </source>
</evidence>
<evidence type="ECO:0000313" key="1">
    <source>
        <dbReference type="EMBL" id="MBA0595565.1"/>
    </source>
</evidence>
<dbReference type="AlphaFoldDB" id="A0A7J8Q236"/>
<proteinExistence type="predicted"/>
<dbReference type="PANTHER" id="PTHR33181">
    <property type="entry name" value="OS01G0778500 PROTEIN"/>
    <property type="match status" value="1"/>
</dbReference>
<dbReference type="Proteomes" id="UP000593578">
    <property type="component" value="Unassembled WGS sequence"/>
</dbReference>
<reference evidence="1 2" key="1">
    <citation type="journal article" date="2019" name="Genome Biol. Evol.">
        <title>Insights into the evolution of the New World diploid cottons (Gossypium, subgenus Houzingenia) based on genome sequencing.</title>
        <authorList>
            <person name="Grover C.E."/>
            <person name="Arick M.A. 2nd"/>
            <person name="Thrash A."/>
            <person name="Conover J.L."/>
            <person name="Sanders W.S."/>
            <person name="Peterson D.G."/>
            <person name="Frelichowski J.E."/>
            <person name="Scheffler J.A."/>
            <person name="Scheffler B.E."/>
            <person name="Wendel J.F."/>
        </authorList>
    </citation>
    <scope>NUCLEOTIDE SEQUENCE [LARGE SCALE GENOMIC DNA]</scope>
    <source>
        <strain evidence="1">8</strain>
        <tissue evidence="1">Leaf</tissue>
    </source>
</reference>